<dbReference type="Gene3D" id="2.30.30.40">
    <property type="entry name" value="SH3 Domains"/>
    <property type="match status" value="1"/>
</dbReference>
<dbReference type="Pfam" id="PF08239">
    <property type="entry name" value="SH3_3"/>
    <property type="match status" value="1"/>
</dbReference>
<name>A0ABT4XML7_9RHOB</name>
<dbReference type="PROSITE" id="PS51781">
    <property type="entry name" value="SH3B"/>
    <property type="match status" value="1"/>
</dbReference>
<dbReference type="Proteomes" id="UP001210720">
    <property type="component" value="Unassembled WGS sequence"/>
</dbReference>
<keyword evidence="3" id="KW-1185">Reference proteome</keyword>
<comment type="caution">
    <text evidence="2">The sequence shown here is derived from an EMBL/GenBank/DDBJ whole genome shotgun (WGS) entry which is preliminary data.</text>
</comment>
<dbReference type="SMART" id="SM00287">
    <property type="entry name" value="SH3b"/>
    <property type="match status" value="1"/>
</dbReference>
<gene>
    <name evidence="2" type="ORF">PFY00_00475</name>
</gene>
<reference evidence="2 3" key="1">
    <citation type="submission" date="2023-01" db="EMBL/GenBank/DDBJ databases">
        <title>Thalassococcus onchidii sp. nov., isolated from a marine invertebrate from the South China Sea.</title>
        <authorList>
            <person name="Xu S."/>
            <person name="Liu Z."/>
            <person name="Xu Y."/>
        </authorList>
    </citation>
    <scope>NUCLEOTIDE SEQUENCE [LARGE SCALE GENOMIC DNA]</scope>
    <source>
        <strain evidence="2 3">KCTC 32084</strain>
    </source>
</reference>
<feature type="domain" description="SH3b" evidence="1">
    <location>
        <begin position="115"/>
        <end position="180"/>
    </location>
</feature>
<organism evidence="2 3">
    <name type="scientific">Thalassococcus lentus</name>
    <dbReference type="NCBI Taxonomy" id="1210524"/>
    <lineage>
        <taxon>Bacteria</taxon>
        <taxon>Pseudomonadati</taxon>
        <taxon>Pseudomonadota</taxon>
        <taxon>Alphaproteobacteria</taxon>
        <taxon>Rhodobacterales</taxon>
        <taxon>Roseobacteraceae</taxon>
        <taxon>Thalassococcus</taxon>
    </lineage>
</organism>
<evidence type="ECO:0000259" key="1">
    <source>
        <dbReference type="PROSITE" id="PS51781"/>
    </source>
</evidence>
<accession>A0ABT4XML7</accession>
<protein>
    <submittedName>
        <fullName evidence="2">SH3 domain-containing protein</fullName>
    </submittedName>
</protein>
<evidence type="ECO:0000313" key="3">
    <source>
        <dbReference type="Proteomes" id="UP001210720"/>
    </source>
</evidence>
<evidence type="ECO:0000313" key="2">
    <source>
        <dbReference type="EMBL" id="MDA7423185.1"/>
    </source>
</evidence>
<sequence>MTRVILLTFGFMGWAWYEMSGGSEFVPGEHSVAMLAKVEQTTLPDATEDEIVVTRSDAGASLTDVAAAKVQPELISDTAPVQPIEPQKVAALVTTNIRTDAAPEPVAVALDVEPVDYRTVTGSRVNLREGPSTTFGVVTKLKRGDEVEILADAGDGWVKLRALEGSDIGWMSADFLASSN</sequence>
<dbReference type="RefSeq" id="WP_271430551.1">
    <property type="nucleotide sequence ID" value="NZ_JAQIOY010000001.1"/>
</dbReference>
<dbReference type="EMBL" id="JAQIOY010000001">
    <property type="protein sequence ID" value="MDA7423185.1"/>
    <property type="molecule type" value="Genomic_DNA"/>
</dbReference>
<proteinExistence type="predicted"/>
<dbReference type="InterPro" id="IPR003646">
    <property type="entry name" value="SH3-like_bac-type"/>
</dbReference>